<dbReference type="PRINTS" id="PR00455">
    <property type="entry name" value="HTHTETR"/>
</dbReference>
<name>A0A8J7JSS8_9CYAN</name>
<dbReference type="AlphaFoldDB" id="A0A8J7JSS8"/>
<proteinExistence type="predicted"/>
<dbReference type="PANTHER" id="PTHR30328:SF54">
    <property type="entry name" value="HTH-TYPE TRANSCRIPTIONAL REPRESSOR SCO4008"/>
    <property type="match status" value="1"/>
</dbReference>
<dbReference type="SUPFAM" id="SSF48498">
    <property type="entry name" value="Tetracyclin repressor-like, C-terminal domain"/>
    <property type="match status" value="1"/>
</dbReference>
<dbReference type="InterPro" id="IPR009057">
    <property type="entry name" value="Homeodomain-like_sf"/>
</dbReference>
<accession>A0A8J7JSS8</accession>
<dbReference type="InterPro" id="IPR041474">
    <property type="entry name" value="NicS_C"/>
</dbReference>
<dbReference type="GO" id="GO:0003677">
    <property type="term" value="F:DNA binding"/>
    <property type="evidence" value="ECO:0007669"/>
    <property type="project" value="UniProtKB-UniRule"/>
</dbReference>
<feature type="DNA-binding region" description="H-T-H motif" evidence="2">
    <location>
        <begin position="20"/>
        <end position="39"/>
    </location>
</feature>
<dbReference type="Proteomes" id="UP000620559">
    <property type="component" value="Unassembled WGS sequence"/>
</dbReference>
<dbReference type="Gene3D" id="1.10.357.10">
    <property type="entry name" value="Tetracycline Repressor, domain 2"/>
    <property type="match status" value="1"/>
</dbReference>
<keyword evidence="1 2" id="KW-0238">DNA-binding</keyword>
<evidence type="ECO:0000256" key="1">
    <source>
        <dbReference type="ARBA" id="ARBA00023125"/>
    </source>
</evidence>
<comment type="caution">
    <text evidence="4">The sequence shown here is derived from an EMBL/GenBank/DDBJ whole genome shotgun (WGS) entry which is preliminary data.</text>
</comment>
<dbReference type="Pfam" id="PF17938">
    <property type="entry name" value="TetR_C_29"/>
    <property type="match status" value="1"/>
</dbReference>
<dbReference type="SUPFAM" id="SSF46689">
    <property type="entry name" value="Homeodomain-like"/>
    <property type="match status" value="1"/>
</dbReference>
<dbReference type="PANTHER" id="PTHR30328">
    <property type="entry name" value="TRANSCRIPTIONAL REPRESSOR"/>
    <property type="match status" value="1"/>
</dbReference>
<evidence type="ECO:0000313" key="4">
    <source>
        <dbReference type="EMBL" id="MBE9211270.1"/>
    </source>
</evidence>
<dbReference type="PROSITE" id="PS50977">
    <property type="entry name" value="HTH_TETR_2"/>
    <property type="match status" value="1"/>
</dbReference>
<dbReference type="Pfam" id="PF00440">
    <property type="entry name" value="TetR_N"/>
    <property type="match status" value="1"/>
</dbReference>
<dbReference type="InterPro" id="IPR036271">
    <property type="entry name" value="Tet_transcr_reg_TetR-rel_C_sf"/>
</dbReference>
<feature type="domain" description="HTH tetR-type" evidence="3">
    <location>
        <begin position="1"/>
        <end position="57"/>
    </location>
</feature>
<protein>
    <submittedName>
        <fullName evidence="4">TetR/AcrR family transcriptional regulator</fullName>
    </submittedName>
</protein>
<sequence>MQILNAAMEEFAKYGLNGARTENIASGSGVTKAMIYYYFESKETLYQEVLNQLALQLNELGLAKLNLNELHPEIALKTAVYAFINYQATHPNYGRILWQEALQNQGKYFKQIDWNQSYKCLLEILERGINIGCFRQFDPFLTAMHINGVCNFYFDAYENIKHLTPNLDLRSPEMIERHAQAAIDFILAGVVNKGE</sequence>
<dbReference type="InterPro" id="IPR050109">
    <property type="entry name" value="HTH-type_TetR-like_transc_reg"/>
</dbReference>
<keyword evidence="5" id="KW-1185">Reference proteome</keyword>
<dbReference type="EMBL" id="JADEWL010000002">
    <property type="protein sequence ID" value="MBE9211270.1"/>
    <property type="molecule type" value="Genomic_DNA"/>
</dbReference>
<dbReference type="InterPro" id="IPR001647">
    <property type="entry name" value="HTH_TetR"/>
</dbReference>
<gene>
    <name evidence="4" type="ORF">IQ247_00800</name>
</gene>
<evidence type="ECO:0000313" key="5">
    <source>
        <dbReference type="Proteomes" id="UP000620559"/>
    </source>
</evidence>
<organism evidence="4 5">
    <name type="scientific">Plectonema cf. radiosum LEGE 06105</name>
    <dbReference type="NCBI Taxonomy" id="945769"/>
    <lineage>
        <taxon>Bacteria</taxon>
        <taxon>Bacillati</taxon>
        <taxon>Cyanobacteriota</taxon>
        <taxon>Cyanophyceae</taxon>
        <taxon>Oscillatoriophycideae</taxon>
        <taxon>Oscillatoriales</taxon>
        <taxon>Microcoleaceae</taxon>
        <taxon>Plectonema</taxon>
    </lineage>
</organism>
<evidence type="ECO:0000259" key="3">
    <source>
        <dbReference type="PROSITE" id="PS50977"/>
    </source>
</evidence>
<reference evidence="4" key="1">
    <citation type="submission" date="2020-10" db="EMBL/GenBank/DDBJ databases">
        <authorList>
            <person name="Castelo-Branco R."/>
            <person name="Eusebio N."/>
            <person name="Adriana R."/>
            <person name="Vieira A."/>
            <person name="Brugerolle De Fraissinette N."/>
            <person name="Rezende De Castro R."/>
            <person name="Schneider M.P."/>
            <person name="Vasconcelos V."/>
            <person name="Leao P.N."/>
        </authorList>
    </citation>
    <scope>NUCLEOTIDE SEQUENCE</scope>
    <source>
        <strain evidence="4">LEGE 06105</strain>
    </source>
</reference>
<dbReference type="GO" id="GO:0006355">
    <property type="term" value="P:regulation of DNA-templated transcription"/>
    <property type="evidence" value="ECO:0007669"/>
    <property type="project" value="UniProtKB-ARBA"/>
</dbReference>
<evidence type="ECO:0000256" key="2">
    <source>
        <dbReference type="PROSITE-ProRule" id="PRU00335"/>
    </source>
</evidence>